<gene>
    <name evidence="2" type="ORF">CRENBAI_017805</name>
</gene>
<sequence>MFLPTSDPADKQKINAQDCWVQRQMEEAMRHLPADLEVLHSPLLLEQMEREATQRQDIREGCSPLLRRSPPAPASAVKSTSSSRRRKRRRGAVSSLLASEESSPMPSAEMSVAVVLLPTDVRAAATNPASSSATALSPRLAAAPPMPSSLTPPPALPGGAQGVPRPAERHCPSSVSWASSRWDVPGTPPEEGVQEPSGIDARATSTGSSLLLSSK</sequence>
<dbReference type="Proteomes" id="UP001311232">
    <property type="component" value="Unassembled WGS sequence"/>
</dbReference>
<evidence type="ECO:0000313" key="3">
    <source>
        <dbReference type="Proteomes" id="UP001311232"/>
    </source>
</evidence>
<feature type="compositionally biased region" description="Low complexity" evidence="1">
    <location>
        <begin position="92"/>
        <end position="108"/>
    </location>
</feature>
<feature type="region of interest" description="Disordered" evidence="1">
    <location>
        <begin position="128"/>
        <end position="215"/>
    </location>
</feature>
<protein>
    <submittedName>
        <fullName evidence="2">Uncharacterized protein</fullName>
    </submittedName>
</protein>
<dbReference type="AlphaFoldDB" id="A0AAV9SHZ0"/>
<feature type="region of interest" description="Disordered" evidence="1">
    <location>
        <begin position="50"/>
        <end position="108"/>
    </location>
</feature>
<feature type="compositionally biased region" description="Low complexity" evidence="1">
    <location>
        <begin position="63"/>
        <end position="82"/>
    </location>
</feature>
<accession>A0AAV9SHZ0</accession>
<comment type="caution">
    <text evidence="2">The sequence shown here is derived from an EMBL/GenBank/DDBJ whole genome shotgun (WGS) entry which is preliminary data.</text>
</comment>
<reference evidence="2 3" key="1">
    <citation type="submission" date="2021-06" db="EMBL/GenBank/DDBJ databases">
        <authorList>
            <person name="Palmer J.M."/>
        </authorList>
    </citation>
    <scope>NUCLEOTIDE SEQUENCE [LARGE SCALE GENOMIC DNA]</scope>
    <source>
        <strain evidence="2 3">MEX-2019</strain>
        <tissue evidence="2">Muscle</tissue>
    </source>
</reference>
<name>A0AAV9SHZ0_9TELE</name>
<feature type="compositionally biased region" description="Basic and acidic residues" evidence="1">
    <location>
        <begin position="50"/>
        <end position="60"/>
    </location>
</feature>
<keyword evidence="3" id="KW-1185">Reference proteome</keyword>
<dbReference type="EMBL" id="JAHHUM010000331">
    <property type="protein sequence ID" value="KAK5620846.1"/>
    <property type="molecule type" value="Genomic_DNA"/>
</dbReference>
<proteinExistence type="predicted"/>
<evidence type="ECO:0000313" key="2">
    <source>
        <dbReference type="EMBL" id="KAK5620846.1"/>
    </source>
</evidence>
<feature type="compositionally biased region" description="Pro residues" evidence="1">
    <location>
        <begin position="144"/>
        <end position="156"/>
    </location>
</feature>
<feature type="compositionally biased region" description="Low complexity" evidence="1">
    <location>
        <begin position="128"/>
        <end position="143"/>
    </location>
</feature>
<organism evidence="2 3">
    <name type="scientific">Crenichthys baileyi</name>
    <name type="common">White River springfish</name>
    <dbReference type="NCBI Taxonomy" id="28760"/>
    <lineage>
        <taxon>Eukaryota</taxon>
        <taxon>Metazoa</taxon>
        <taxon>Chordata</taxon>
        <taxon>Craniata</taxon>
        <taxon>Vertebrata</taxon>
        <taxon>Euteleostomi</taxon>
        <taxon>Actinopterygii</taxon>
        <taxon>Neopterygii</taxon>
        <taxon>Teleostei</taxon>
        <taxon>Neoteleostei</taxon>
        <taxon>Acanthomorphata</taxon>
        <taxon>Ovalentaria</taxon>
        <taxon>Atherinomorphae</taxon>
        <taxon>Cyprinodontiformes</taxon>
        <taxon>Goodeidae</taxon>
        <taxon>Crenichthys</taxon>
    </lineage>
</organism>
<evidence type="ECO:0000256" key="1">
    <source>
        <dbReference type="SAM" id="MobiDB-lite"/>
    </source>
</evidence>